<dbReference type="Proteomes" id="UP000322234">
    <property type="component" value="Unassembled WGS sequence"/>
</dbReference>
<organism evidence="2 3">
    <name type="scientific">Bos mutus</name>
    <name type="common">wild yak</name>
    <dbReference type="NCBI Taxonomy" id="72004"/>
    <lineage>
        <taxon>Eukaryota</taxon>
        <taxon>Metazoa</taxon>
        <taxon>Chordata</taxon>
        <taxon>Craniata</taxon>
        <taxon>Vertebrata</taxon>
        <taxon>Euteleostomi</taxon>
        <taxon>Mammalia</taxon>
        <taxon>Eutheria</taxon>
        <taxon>Laurasiatheria</taxon>
        <taxon>Artiodactyla</taxon>
        <taxon>Ruminantia</taxon>
        <taxon>Pecora</taxon>
        <taxon>Bovidae</taxon>
        <taxon>Bovinae</taxon>
        <taxon>Bos</taxon>
    </lineage>
</organism>
<dbReference type="EMBL" id="VBQZ03000022">
    <property type="protein sequence ID" value="MXQ84733.1"/>
    <property type="molecule type" value="Genomic_DNA"/>
</dbReference>
<sequence length="70" mass="7791">MQSPGVPEVGWAPSTCAFRSDPSDSHRCRPLTRIRHLAEKPTPRTVPVPDLPSRRSSVWDTQGPKKEAQT</sequence>
<proteinExistence type="predicted"/>
<name>A0A6B0RB96_9CETA</name>
<evidence type="ECO:0000256" key="1">
    <source>
        <dbReference type="SAM" id="MobiDB-lite"/>
    </source>
</evidence>
<feature type="region of interest" description="Disordered" evidence="1">
    <location>
        <begin position="1"/>
        <end position="70"/>
    </location>
</feature>
<evidence type="ECO:0000313" key="3">
    <source>
        <dbReference type="Proteomes" id="UP000322234"/>
    </source>
</evidence>
<keyword evidence="3" id="KW-1185">Reference proteome</keyword>
<comment type="caution">
    <text evidence="2">The sequence shown here is derived from an EMBL/GenBank/DDBJ whole genome shotgun (WGS) entry which is preliminary data.</text>
</comment>
<reference evidence="2" key="1">
    <citation type="submission" date="2019-10" db="EMBL/GenBank/DDBJ databases">
        <title>The sequence and de novo assembly of the wild yak genome.</title>
        <authorList>
            <person name="Liu Y."/>
        </authorList>
    </citation>
    <scope>NUCLEOTIDE SEQUENCE [LARGE SCALE GENOMIC DNA]</scope>
    <source>
        <strain evidence="2">WY2019</strain>
    </source>
</reference>
<protein>
    <submittedName>
        <fullName evidence="2">Uncharacterized protein</fullName>
    </submittedName>
</protein>
<accession>A0A6B0RB96</accession>
<dbReference type="AlphaFoldDB" id="A0A6B0RB96"/>
<gene>
    <name evidence="2" type="ORF">E5288_WYG016697</name>
</gene>
<evidence type="ECO:0000313" key="2">
    <source>
        <dbReference type="EMBL" id="MXQ84733.1"/>
    </source>
</evidence>